<evidence type="ECO:0000313" key="2">
    <source>
        <dbReference type="EMBL" id="VTR14822.1"/>
    </source>
</evidence>
<protein>
    <recommendedName>
        <fullName evidence="3">Type II secretion system protein GspF domain-containing protein</fullName>
    </recommendedName>
</protein>
<evidence type="ECO:0000256" key="1">
    <source>
        <dbReference type="SAM" id="Phobius"/>
    </source>
</evidence>
<dbReference type="AlphaFoldDB" id="A0A4U9TAK2"/>
<accession>A0A4U9TAK2</accession>
<reference evidence="2" key="1">
    <citation type="submission" date="2019-05" db="EMBL/GenBank/DDBJ databases">
        <authorList>
            <consortium name="Pathogen Informatics"/>
        </authorList>
    </citation>
    <scope>NUCLEOTIDE SEQUENCE [LARGE SCALE GENOMIC DNA]</scope>
    <source>
        <strain evidence="2">NCTC12965</strain>
    </source>
</reference>
<proteinExistence type="predicted"/>
<sequence>MFSSTLQQSIKFGSSVYVVLLELSKEMREIQLLIIDEKVSSLAAKMSLPMILFIMFPILALVGGPGVIRMVAIWS</sequence>
<dbReference type="EMBL" id="CABEEZ010000007">
    <property type="protein sequence ID" value="VTR14822.1"/>
    <property type="molecule type" value="Genomic_DNA"/>
</dbReference>
<dbReference type="PANTHER" id="PTHR35007">
    <property type="entry name" value="INTEGRAL MEMBRANE PROTEIN-RELATED"/>
    <property type="match status" value="1"/>
</dbReference>
<keyword evidence="1" id="KW-0812">Transmembrane</keyword>
<feature type="transmembrane region" description="Helical" evidence="1">
    <location>
        <begin position="50"/>
        <end position="72"/>
    </location>
</feature>
<keyword evidence="1" id="KW-1133">Transmembrane helix</keyword>
<dbReference type="GO" id="GO:0005886">
    <property type="term" value="C:plasma membrane"/>
    <property type="evidence" value="ECO:0007669"/>
    <property type="project" value="UniProtKB-SubCell"/>
</dbReference>
<gene>
    <name evidence="2" type="ORF">NCTC12965_00052</name>
</gene>
<organism evidence="2">
    <name type="scientific">Serratia fonticola</name>
    <dbReference type="NCBI Taxonomy" id="47917"/>
    <lineage>
        <taxon>Bacteria</taxon>
        <taxon>Pseudomonadati</taxon>
        <taxon>Pseudomonadota</taxon>
        <taxon>Gammaproteobacteria</taxon>
        <taxon>Enterobacterales</taxon>
        <taxon>Yersiniaceae</taxon>
        <taxon>Serratia</taxon>
    </lineage>
</organism>
<name>A0A4U9TAK2_SERFO</name>
<dbReference type="PANTHER" id="PTHR35007:SF2">
    <property type="entry name" value="PILUS ASSEMBLE PROTEIN"/>
    <property type="match status" value="1"/>
</dbReference>
<keyword evidence="1" id="KW-0472">Membrane</keyword>
<evidence type="ECO:0008006" key="3">
    <source>
        <dbReference type="Google" id="ProtNLM"/>
    </source>
</evidence>